<gene>
    <name evidence="1" type="ORF">HPB50_022415</name>
</gene>
<protein>
    <submittedName>
        <fullName evidence="1">Uncharacterized protein</fullName>
    </submittedName>
</protein>
<proteinExistence type="predicted"/>
<dbReference type="Proteomes" id="UP000821845">
    <property type="component" value="Chromosome 10"/>
</dbReference>
<accession>A0ACB7TDP4</accession>
<keyword evidence="2" id="KW-1185">Reference proteome</keyword>
<organism evidence="1 2">
    <name type="scientific">Hyalomma asiaticum</name>
    <name type="common">Tick</name>
    <dbReference type="NCBI Taxonomy" id="266040"/>
    <lineage>
        <taxon>Eukaryota</taxon>
        <taxon>Metazoa</taxon>
        <taxon>Ecdysozoa</taxon>
        <taxon>Arthropoda</taxon>
        <taxon>Chelicerata</taxon>
        <taxon>Arachnida</taxon>
        <taxon>Acari</taxon>
        <taxon>Parasitiformes</taxon>
        <taxon>Ixodida</taxon>
        <taxon>Ixodoidea</taxon>
        <taxon>Ixodidae</taxon>
        <taxon>Hyalomminae</taxon>
        <taxon>Hyalomma</taxon>
    </lineage>
</organism>
<evidence type="ECO:0000313" key="1">
    <source>
        <dbReference type="EMBL" id="KAH6943507.1"/>
    </source>
</evidence>
<name>A0ACB7TDP4_HYAAI</name>
<comment type="caution">
    <text evidence="1">The sequence shown here is derived from an EMBL/GenBank/DDBJ whole genome shotgun (WGS) entry which is preliminary data.</text>
</comment>
<dbReference type="EMBL" id="CM023490">
    <property type="protein sequence ID" value="KAH6943507.1"/>
    <property type="molecule type" value="Genomic_DNA"/>
</dbReference>
<reference evidence="1" key="1">
    <citation type="submission" date="2020-05" db="EMBL/GenBank/DDBJ databases">
        <title>Large-scale comparative analyses of tick genomes elucidate their genetic diversity and vector capacities.</title>
        <authorList>
            <person name="Jia N."/>
            <person name="Wang J."/>
            <person name="Shi W."/>
            <person name="Du L."/>
            <person name="Sun Y."/>
            <person name="Zhan W."/>
            <person name="Jiang J."/>
            <person name="Wang Q."/>
            <person name="Zhang B."/>
            <person name="Ji P."/>
            <person name="Sakyi L.B."/>
            <person name="Cui X."/>
            <person name="Yuan T."/>
            <person name="Jiang B."/>
            <person name="Yang W."/>
            <person name="Lam T.T.-Y."/>
            <person name="Chang Q."/>
            <person name="Ding S."/>
            <person name="Wang X."/>
            <person name="Zhu J."/>
            <person name="Ruan X."/>
            <person name="Zhao L."/>
            <person name="Wei J."/>
            <person name="Que T."/>
            <person name="Du C."/>
            <person name="Cheng J."/>
            <person name="Dai P."/>
            <person name="Han X."/>
            <person name="Huang E."/>
            <person name="Gao Y."/>
            <person name="Liu J."/>
            <person name="Shao H."/>
            <person name="Ye R."/>
            <person name="Li L."/>
            <person name="Wei W."/>
            <person name="Wang X."/>
            <person name="Wang C."/>
            <person name="Yang T."/>
            <person name="Huo Q."/>
            <person name="Li W."/>
            <person name="Guo W."/>
            <person name="Chen H."/>
            <person name="Zhou L."/>
            <person name="Ni X."/>
            <person name="Tian J."/>
            <person name="Zhou Y."/>
            <person name="Sheng Y."/>
            <person name="Liu T."/>
            <person name="Pan Y."/>
            <person name="Xia L."/>
            <person name="Li J."/>
            <person name="Zhao F."/>
            <person name="Cao W."/>
        </authorList>
    </citation>
    <scope>NUCLEOTIDE SEQUENCE</scope>
    <source>
        <strain evidence="1">Hyas-2018</strain>
    </source>
</reference>
<sequence length="202" mass="22598">MGQARIYRQLLAALLFDCGDALRASRRHQEYLRIADRTTAFIWNLQLAHLRNEVNVKSPAPKHQVHTLEPLDLPPAVIRVLSLGPKFAVEPKRSAHELLSFVHHLSQHAPLGEHDRCVSEGVEILSRLKPARTKLPVKRVRTFLEERDLTVIPADKEGSFADLKERHTFSALSDGIPPEVELELAGKTLPSPLEKLANAGKS</sequence>
<evidence type="ECO:0000313" key="2">
    <source>
        <dbReference type="Proteomes" id="UP000821845"/>
    </source>
</evidence>